<feature type="compositionally biased region" description="Basic and acidic residues" evidence="1">
    <location>
        <begin position="11"/>
        <end position="33"/>
    </location>
</feature>
<evidence type="ECO:0000313" key="2">
    <source>
        <dbReference type="EMBL" id="KAF0893479.1"/>
    </source>
</evidence>
<proteinExistence type="predicted"/>
<keyword evidence="3" id="KW-1185">Reference proteome</keyword>
<gene>
    <name evidence="2" type="ORF">E2562_025272</name>
</gene>
<evidence type="ECO:0000256" key="1">
    <source>
        <dbReference type="SAM" id="MobiDB-lite"/>
    </source>
</evidence>
<comment type="caution">
    <text evidence="2">The sequence shown here is derived from an EMBL/GenBank/DDBJ whole genome shotgun (WGS) entry which is preliminary data.</text>
</comment>
<sequence>MGECQGKRAKTRGDGQEQWRRAKDGSKLRRPAEASENQQRQLGKMKIGTCALSAIPKDEDHGGKGRGKSPPRRGTRQAQDR</sequence>
<feature type="compositionally biased region" description="Basic residues" evidence="1">
    <location>
        <begin position="64"/>
        <end position="75"/>
    </location>
</feature>
<protein>
    <submittedName>
        <fullName evidence="2">Uncharacterized protein</fullName>
    </submittedName>
</protein>
<accession>A0A6G1BZP7</accession>
<evidence type="ECO:0000313" key="3">
    <source>
        <dbReference type="Proteomes" id="UP000479710"/>
    </source>
</evidence>
<reference evidence="2 3" key="1">
    <citation type="submission" date="2019-11" db="EMBL/GenBank/DDBJ databases">
        <title>Whole genome sequence of Oryza granulata.</title>
        <authorList>
            <person name="Li W."/>
        </authorList>
    </citation>
    <scope>NUCLEOTIDE SEQUENCE [LARGE SCALE GENOMIC DNA]</scope>
    <source>
        <strain evidence="3">cv. Menghai</strain>
        <tissue evidence="2">Leaf</tissue>
    </source>
</reference>
<dbReference type="AlphaFoldDB" id="A0A6G1BZP7"/>
<dbReference type="Proteomes" id="UP000479710">
    <property type="component" value="Unassembled WGS sequence"/>
</dbReference>
<organism evidence="2 3">
    <name type="scientific">Oryza meyeriana var. granulata</name>
    <dbReference type="NCBI Taxonomy" id="110450"/>
    <lineage>
        <taxon>Eukaryota</taxon>
        <taxon>Viridiplantae</taxon>
        <taxon>Streptophyta</taxon>
        <taxon>Embryophyta</taxon>
        <taxon>Tracheophyta</taxon>
        <taxon>Spermatophyta</taxon>
        <taxon>Magnoliopsida</taxon>
        <taxon>Liliopsida</taxon>
        <taxon>Poales</taxon>
        <taxon>Poaceae</taxon>
        <taxon>BOP clade</taxon>
        <taxon>Oryzoideae</taxon>
        <taxon>Oryzeae</taxon>
        <taxon>Oryzinae</taxon>
        <taxon>Oryza</taxon>
        <taxon>Oryza meyeriana</taxon>
    </lineage>
</organism>
<feature type="region of interest" description="Disordered" evidence="1">
    <location>
        <begin position="1"/>
        <end position="81"/>
    </location>
</feature>
<name>A0A6G1BZP7_9ORYZ</name>
<dbReference type="EMBL" id="SPHZ02000011">
    <property type="protein sequence ID" value="KAF0893479.1"/>
    <property type="molecule type" value="Genomic_DNA"/>
</dbReference>